<dbReference type="AlphaFoldDB" id="A0A7C8ZFL2"/>
<organism evidence="1">
    <name type="scientific">Opuntia streptacantha</name>
    <name type="common">Prickly pear cactus</name>
    <name type="synonym">Opuntia cardona</name>
    <dbReference type="NCBI Taxonomy" id="393608"/>
    <lineage>
        <taxon>Eukaryota</taxon>
        <taxon>Viridiplantae</taxon>
        <taxon>Streptophyta</taxon>
        <taxon>Embryophyta</taxon>
        <taxon>Tracheophyta</taxon>
        <taxon>Spermatophyta</taxon>
        <taxon>Magnoliopsida</taxon>
        <taxon>eudicotyledons</taxon>
        <taxon>Gunneridae</taxon>
        <taxon>Pentapetalae</taxon>
        <taxon>Caryophyllales</taxon>
        <taxon>Cactineae</taxon>
        <taxon>Cactaceae</taxon>
        <taxon>Opuntioideae</taxon>
        <taxon>Opuntia</taxon>
    </lineage>
</organism>
<protein>
    <submittedName>
        <fullName evidence="1">Uncharacterized protein</fullName>
    </submittedName>
</protein>
<proteinExistence type="predicted"/>
<sequence>MTKRSCRRLLFGWSGGSRSAGSGLIVTNDCRLGRSSVNTPIHPRSGTWVGDVGRRLSLFTFVMRRTTSTLCCLVNLFDGVHVWGNLRRRRMLGARLLPNPLRNW</sequence>
<reference evidence="1" key="2">
    <citation type="submission" date="2020-07" db="EMBL/GenBank/DDBJ databases">
        <authorList>
            <person name="Vera ALvarez R."/>
            <person name="Arias-Moreno D.M."/>
            <person name="Jimenez-Jacinto V."/>
            <person name="Jimenez-Bremont J.F."/>
            <person name="Swaminathan K."/>
            <person name="Moose S.P."/>
            <person name="Guerrero-Gonzalez M.L."/>
            <person name="Marino-Ramirez L."/>
            <person name="Landsman D."/>
            <person name="Rodriguez-Kessler M."/>
            <person name="Delgado-Sanchez P."/>
        </authorList>
    </citation>
    <scope>NUCLEOTIDE SEQUENCE</scope>
    <source>
        <tissue evidence="1">Cladode</tissue>
    </source>
</reference>
<name>A0A7C8ZFL2_OPUST</name>
<evidence type="ECO:0000313" key="1">
    <source>
        <dbReference type="EMBL" id="MBA4640853.1"/>
    </source>
</evidence>
<dbReference type="EMBL" id="GISG01121520">
    <property type="protein sequence ID" value="MBA4640853.1"/>
    <property type="molecule type" value="Transcribed_RNA"/>
</dbReference>
<reference evidence="1" key="1">
    <citation type="journal article" date="2013" name="J. Plant Res.">
        <title>Effect of fungi and light on seed germination of three Opuntia species from semiarid lands of central Mexico.</title>
        <authorList>
            <person name="Delgado-Sanchez P."/>
            <person name="Jimenez-Bremont J.F."/>
            <person name="Guerrero-Gonzalez Mde L."/>
            <person name="Flores J."/>
        </authorList>
    </citation>
    <scope>NUCLEOTIDE SEQUENCE</scope>
    <source>
        <tissue evidence="1">Cladode</tissue>
    </source>
</reference>
<accession>A0A7C8ZFL2</accession>